<dbReference type="OMA" id="VTWRFEG"/>
<protein>
    <recommendedName>
        <fullName evidence="1">DUF1995 domain-containing protein</fullName>
    </recommendedName>
</protein>
<sequence>MELENFDTDGAQQQLWDCSRLFVKSVQKRFQNQKIKAIFPDMGAAAYVKFQWKDETIKYGSLNDRKPVTDDDDIIMLIAPDHQMLDQVQKIAYSLLDDDDMQEKPLIMWNPQLFSGDVGIGLNVRRVRNEFLRTFTTVYSLKPLPTGAIFKRYPGLWKIFLDDKQRPGRYLFAREQASKPDAEDLEAILLQGSAPGDEPQVPSFLANAMATMSYLGRFMRSLSQ</sequence>
<dbReference type="InterPro" id="IPR018962">
    <property type="entry name" value="DUF1995"/>
</dbReference>
<dbReference type="AlphaFoldDB" id="D8RFS5"/>
<dbReference type="OrthoDB" id="5696at2759"/>
<dbReference type="InParanoid" id="D8RFS5"/>
<dbReference type="Gramene" id="EFJ28917">
    <property type="protein sequence ID" value="EFJ28917"/>
    <property type="gene ID" value="SELMODRAFT_146755"/>
</dbReference>
<dbReference type="eggNOG" id="ENOG502QRI3">
    <property type="taxonomic scope" value="Eukaryota"/>
</dbReference>
<evidence type="ECO:0000313" key="3">
    <source>
        <dbReference type="Proteomes" id="UP000001514"/>
    </source>
</evidence>
<reference evidence="2 3" key="1">
    <citation type="journal article" date="2011" name="Science">
        <title>The Selaginella genome identifies genetic changes associated with the evolution of vascular plants.</title>
        <authorList>
            <person name="Banks J.A."/>
            <person name="Nishiyama T."/>
            <person name="Hasebe M."/>
            <person name="Bowman J.L."/>
            <person name="Gribskov M."/>
            <person name="dePamphilis C."/>
            <person name="Albert V.A."/>
            <person name="Aono N."/>
            <person name="Aoyama T."/>
            <person name="Ambrose B.A."/>
            <person name="Ashton N.W."/>
            <person name="Axtell M.J."/>
            <person name="Barker E."/>
            <person name="Barker M.S."/>
            <person name="Bennetzen J.L."/>
            <person name="Bonawitz N.D."/>
            <person name="Chapple C."/>
            <person name="Cheng C."/>
            <person name="Correa L.G."/>
            <person name="Dacre M."/>
            <person name="DeBarry J."/>
            <person name="Dreyer I."/>
            <person name="Elias M."/>
            <person name="Engstrom E.M."/>
            <person name="Estelle M."/>
            <person name="Feng L."/>
            <person name="Finet C."/>
            <person name="Floyd S.K."/>
            <person name="Frommer W.B."/>
            <person name="Fujita T."/>
            <person name="Gramzow L."/>
            <person name="Gutensohn M."/>
            <person name="Harholt J."/>
            <person name="Hattori M."/>
            <person name="Heyl A."/>
            <person name="Hirai T."/>
            <person name="Hiwatashi Y."/>
            <person name="Ishikawa M."/>
            <person name="Iwata M."/>
            <person name="Karol K.G."/>
            <person name="Koehler B."/>
            <person name="Kolukisaoglu U."/>
            <person name="Kubo M."/>
            <person name="Kurata T."/>
            <person name="Lalonde S."/>
            <person name="Li K."/>
            <person name="Li Y."/>
            <person name="Litt A."/>
            <person name="Lyons E."/>
            <person name="Manning G."/>
            <person name="Maruyama T."/>
            <person name="Michael T.P."/>
            <person name="Mikami K."/>
            <person name="Miyazaki S."/>
            <person name="Morinaga S."/>
            <person name="Murata T."/>
            <person name="Mueller-Roeber B."/>
            <person name="Nelson D.R."/>
            <person name="Obara M."/>
            <person name="Oguri Y."/>
            <person name="Olmstead R.G."/>
            <person name="Onodera N."/>
            <person name="Petersen B.L."/>
            <person name="Pils B."/>
            <person name="Prigge M."/>
            <person name="Rensing S.A."/>
            <person name="Riano-Pachon D.M."/>
            <person name="Roberts A.W."/>
            <person name="Sato Y."/>
            <person name="Scheller H.V."/>
            <person name="Schulz B."/>
            <person name="Schulz C."/>
            <person name="Shakirov E.V."/>
            <person name="Shibagaki N."/>
            <person name="Shinohara N."/>
            <person name="Shippen D.E."/>
            <person name="Soerensen I."/>
            <person name="Sotooka R."/>
            <person name="Sugimoto N."/>
            <person name="Sugita M."/>
            <person name="Sumikawa N."/>
            <person name="Tanurdzic M."/>
            <person name="Theissen G."/>
            <person name="Ulvskov P."/>
            <person name="Wakazuki S."/>
            <person name="Weng J.K."/>
            <person name="Willats W.W."/>
            <person name="Wipf D."/>
            <person name="Wolf P.G."/>
            <person name="Yang L."/>
            <person name="Zimmer A.D."/>
            <person name="Zhu Q."/>
            <person name="Mitros T."/>
            <person name="Hellsten U."/>
            <person name="Loque D."/>
            <person name="Otillar R."/>
            <person name="Salamov A."/>
            <person name="Schmutz J."/>
            <person name="Shapiro H."/>
            <person name="Lindquist E."/>
            <person name="Lucas S."/>
            <person name="Rokhsar D."/>
            <person name="Grigoriev I.V."/>
        </authorList>
    </citation>
    <scope>NUCLEOTIDE SEQUENCE [LARGE SCALE GENOMIC DNA]</scope>
</reference>
<organism evidence="3">
    <name type="scientific">Selaginella moellendorffii</name>
    <name type="common">Spikemoss</name>
    <dbReference type="NCBI Taxonomy" id="88036"/>
    <lineage>
        <taxon>Eukaryota</taxon>
        <taxon>Viridiplantae</taxon>
        <taxon>Streptophyta</taxon>
        <taxon>Embryophyta</taxon>
        <taxon>Tracheophyta</taxon>
        <taxon>Lycopodiopsida</taxon>
        <taxon>Selaginellales</taxon>
        <taxon>Selaginellaceae</taxon>
        <taxon>Selaginella</taxon>
    </lineage>
</organism>
<gene>
    <name evidence="2" type="ORF">SELMODRAFT_146755</name>
</gene>
<dbReference type="PANTHER" id="PTHR35509">
    <property type="entry name" value="DOMAIN PROTEIN, PUTATIVE (DUF1995)-RELATED"/>
    <property type="match status" value="1"/>
</dbReference>
<keyword evidence="3" id="KW-1185">Reference proteome</keyword>
<dbReference type="InterPro" id="IPR053021">
    <property type="entry name" value="Chloroplast_ADK"/>
</dbReference>
<dbReference type="FunCoup" id="D8RFS5">
    <property type="interactions" value="1728"/>
</dbReference>
<dbReference type="HOGENOM" id="CLU_098312_0_0_1"/>
<dbReference type="PANTHER" id="PTHR35509:SF1">
    <property type="entry name" value="DOMAIN PROTEIN, PUTATIVE (DUF1995)-RELATED"/>
    <property type="match status" value="1"/>
</dbReference>
<dbReference type="STRING" id="88036.D8RFS5"/>
<accession>D8RFS5</accession>
<evidence type="ECO:0000259" key="1">
    <source>
        <dbReference type="Pfam" id="PF09353"/>
    </source>
</evidence>
<proteinExistence type="predicted"/>
<evidence type="ECO:0000313" key="2">
    <source>
        <dbReference type="EMBL" id="EFJ28917.1"/>
    </source>
</evidence>
<dbReference type="Pfam" id="PF09353">
    <property type="entry name" value="DUF1995"/>
    <property type="match status" value="1"/>
</dbReference>
<dbReference type="Proteomes" id="UP000001514">
    <property type="component" value="Unassembled WGS sequence"/>
</dbReference>
<dbReference type="KEGG" id="smo:SELMODRAFT_146755"/>
<name>D8RFS5_SELML</name>
<dbReference type="EMBL" id="GL377578">
    <property type="protein sequence ID" value="EFJ28917.1"/>
    <property type="molecule type" value="Genomic_DNA"/>
</dbReference>
<feature type="domain" description="DUF1995" evidence="1">
    <location>
        <begin position="6"/>
        <end position="186"/>
    </location>
</feature>